<dbReference type="Gene3D" id="3.30.420.150">
    <property type="entry name" value="Exopolyphosphatase. Domain 2"/>
    <property type="match status" value="1"/>
</dbReference>
<proteinExistence type="inferred from homology"/>
<evidence type="ECO:0000256" key="4">
    <source>
        <dbReference type="PIRSR" id="PIRSR600407-2"/>
    </source>
</evidence>
<protein>
    <recommendedName>
        <fullName evidence="10">Nucleoside diphosphatase</fullName>
    </recommendedName>
</protein>
<evidence type="ECO:0000256" key="1">
    <source>
        <dbReference type="ARBA" id="ARBA00009283"/>
    </source>
</evidence>
<dbReference type="Proteomes" id="UP000799440">
    <property type="component" value="Unassembled WGS sequence"/>
</dbReference>
<keyword evidence="4" id="KW-0547">Nucleotide-binding</keyword>
<dbReference type="OrthoDB" id="6372431at2759"/>
<keyword evidence="4" id="KW-0067">ATP-binding</keyword>
<evidence type="ECO:0000256" key="3">
    <source>
        <dbReference type="PIRSR" id="PIRSR600407-1"/>
    </source>
</evidence>
<dbReference type="GO" id="GO:0016020">
    <property type="term" value="C:membrane"/>
    <property type="evidence" value="ECO:0007669"/>
    <property type="project" value="TreeGrafter"/>
</dbReference>
<feature type="region of interest" description="Disordered" evidence="6">
    <location>
        <begin position="552"/>
        <end position="573"/>
    </location>
</feature>
<keyword evidence="9" id="KW-1185">Reference proteome</keyword>
<reference evidence="8" key="1">
    <citation type="journal article" date="2020" name="Stud. Mycol.">
        <title>101 Dothideomycetes genomes: a test case for predicting lifestyles and emergence of pathogens.</title>
        <authorList>
            <person name="Haridas S."/>
            <person name="Albert R."/>
            <person name="Binder M."/>
            <person name="Bloem J."/>
            <person name="Labutti K."/>
            <person name="Salamov A."/>
            <person name="Andreopoulos B."/>
            <person name="Baker S."/>
            <person name="Barry K."/>
            <person name="Bills G."/>
            <person name="Bluhm B."/>
            <person name="Cannon C."/>
            <person name="Castanera R."/>
            <person name="Culley D."/>
            <person name="Daum C."/>
            <person name="Ezra D."/>
            <person name="Gonzalez J."/>
            <person name="Henrissat B."/>
            <person name="Kuo A."/>
            <person name="Liang C."/>
            <person name="Lipzen A."/>
            <person name="Lutzoni F."/>
            <person name="Magnuson J."/>
            <person name="Mondo S."/>
            <person name="Nolan M."/>
            <person name="Ohm R."/>
            <person name="Pangilinan J."/>
            <person name="Park H.-J."/>
            <person name="Ramirez L."/>
            <person name="Alfaro M."/>
            <person name="Sun H."/>
            <person name="Tritt A."/>
            <person name="Yoshinaga Y."/>
            <person name="Zwiers L.-H."/>
            <person name="Turgeon B."/>
            <person name="Goodwin S."/>
            <person name="Spatafora J."/>
            <person name="Crous P."/>
            <person name="Grigoriev I."/>
        </authorList>
    </citation>
    <scope>NUCLEOTIDE SEQUENCE</scope>
    <source>
        <strain evidence="8">CBS 119925</strain>
    </source>
</reference>
<keyword evidence="7" id="KW-0812">Transmembrane</keyword>
<accession>A0A6A6VF86</accession>
<evidence type="ECO:0000256" key="5">
    <source>
        <dbReference type="RuleBase" id="RU003833"/>
    </source>
</evidence>
<dbReference type="Gene3D" id="3.30.420.40">
    <property type="match status" value="1"/>
</dbReference>
<dbReference type="GO" id="GO:0004382">
    <property type="term" value="F:GDP phosphatase activity"/>
    <property type="evidence" value="ECO:0007669"/>
    <property type="project" value="TreeGrafter"/>
</dbReference>
<evidence type="ECO:0000313" key="8">
    <source>
        <dbReference type="EMBL" id="KAF2747841.1"/>
    </source>
</evidence>
<dbReference type="Pfam" id="PF01150">
    <property type="entry name" value="GDA1_CD39"/>
    <property type="match status" value="1"/>
</dbReference>
<evidence type="ECO:0008006" key="10">
    <source>
        <dbReference type="Google" id="ProtNLM"/>
    </source>
</evidence>
<dbReference type="GO" id="GO:0006256">
    <property type="term" value="P:UDP catabolic process"/>
    <property type="evidence" value="ECO:0007669"/>
    <property type="project" value="TreeGrafter"/>
</dbReference>
<dbReference type="EMBL" id="MU006571">
    <property type="protein sequence ID" value="KAF2747841.1"/>
    <property type="molecule type" value="Genomic_DNA"/>
</dbReference>
<comment type="similarity">
    <text evidence="1 5">Belongs to the GDA1/CD39 NTPase family.</text>
</comment>
<dbReference type="GO" id="GO:0005524">
    <property type="term" value="F:ATP binding"/>
    <property type="evidence" value="ECO:0007669"/>
    <property type="project" value="UniProtKB-KW"/>
</dbReference>
<dbReference type="GO" id="GO:0005794">
    <property type="term" value="C:Golgi apparatus"/>
    <property type="evidence" value="ECO:0007669"/>
    <property type="project" value="TreeGrafter"/>
</dbReference>
<gene>
    <name evidence="8" type="ORF">M011DRAFT_494192</name>
</gene>
<feature type="region of interest" description="Disordered" evidence="6">
    <location>
        <begin position="614"/>
        <end position="653"/>
    </location>
</feature>
<dbReference type="InterPro" id="IPR000407">
    <property type="entry name" value="GDA1_CD39_NTPase"/>
</dbReference>
<sequence>MDEKDPSRPGISTFGDSPHSVGPDHLHELLSHALKHVPPEDVPHTPLFLLATAGMRILDEPKQKAVLAEVCDFARKNTKFQLPDCGLHVQVIPGETEGLYGWIAANYLLGGFDKPADHAHGKDHYTYGFLDMGGASSQIAFAPNATEAAKHAEDLTLLRLRTVGGTPLEYKVFVTTWLGFGVNQARERYVKALLESNPDARELPDPCLPLGLKVDQHGERIGSGSKSKHAGPLLVGTGEFTECLHRTYPLLEKEKACLDQPCLINGQHTPAIDFDVNHFVGVSEYWHSTHEIFEMAHTDRVYDFKTYQNRVLEFCSQDWDDIEKLLAKKKWGKKVDETTAQEICFKASWLINMLHDGIGVPRVGLEEHKGSDSSNSTKALLGSAKKKGFLDPFQPVNKIHGTEVSWTLGKMVLYASSEVQPVSTGALPVGFGPNMPGGKASDFQYPGGTYLPLVDGSDKDRWHDRLFSENSRRIPGFVILVLIVCVVGFLLCGQERRRNLARKVSRLIGRKSGKHSASRRRGGLASKFFGSTPAYERVLEDGQADELELGSLDNFPDQEYSDSSEEGHMGLASGRATPQVKAGLPEPSYFDHRPDVVAQGAGLGLGPPSAGFTNAMTRGGLMSRTDSRERLAGGRRSRLNSPSRLRALRENAD</sequence>
<dbReference type="CDD" id="cd24039">
    <property type="entry name" value="ASKHA_NBD_YND1-like"/>
    <property type="match status" value="1"/>
</dbReference>
<keyword evidence="7" id="KW-0472">Membrane</keyword>
<dbReference type="PANTHER" id="PTHR11782">
    <property type="entry name" value="ADENOSINE/GUANOSINE DIPHOSPHATASE"/>
    <property type="match status" value="1"/>
</dbReference>
<evidence type="ECO:0000256" key="2">
    <source>
        <dbReference type="ARBA" id="ARBA00022801"/>
    </source>
</evidence>
<evidence type="ECO:0000256" key="7">
    <source>
        <dbReference type="SAM" id="Phobius"/>
    </source>
</evidence>
<feature type="binding site" evidence="4">
    <location>
        <begin position="134"/>
        <end position="138"/>
    </location>
    <ligand>
        <name>ATP</name>
        <dbReference type="ChEBI" id="CHEBI:30616"/>
    </ligand>
</feature>
<evidence type="ECO:0000313" key="9">
    <source>
        <dbReference type="Proteomes" id="UP000799440"/>
    </source>
</evidence>
<keyword evidence="2 5" id="KW-0378">Hydrolase</keyword>
<dbReference type="GO" id="GO:0017111">
    <property type="term" value="F:ribonucleoside triphosphate phosphatase activity"/>
    <property type="evidence" value="ECO:0007669"/>
    <property type="project" value="TreeGrafter"/>
</dbReference>
<dbReference type="GO" id="GO:0046036">
    <property type="term" value="P:CTP metabolic process"/>
    <property type="evidence" value="ECO:0007669"/>
    <property type="project" value="TreeGrafter"/>
</dbReference>
<feature type="region of interest" description="Disordered" evidence="6">
    <location>
        <begin position="1"/>
        <end position="22"/>
    </location>
</feature>
<dbReference type="PANTHER" id="PTHR11782:SF121">
    <property type="entry name" value="NUCLEOSIDE-DIPHOSPHATASE MIG-23"/>
    <property type="match status" value="1"/>
</dbReference>
<name>A0A6A6VF86_9PLEO</name>
<dbReference type="GO" id="GO:0045134">
    <property type="term" value="F:UDP phosphatase activity"/>
    <property type="evidence" value="ECO:0007669"/>
    <property type="project" value="TreeGrafter"/>
</dbReference>
<keyword evidence="7" id="KW-1133">Transmembrane helix</keyword>
<evidence type="ECO:0000256" key="6">
    <source>
        <dbReference type="SAM" id="MobiDB-lite"/>
    </source>
</evidence>
<dbReference type="AlphaFoldDB" id="A0A6A6VF86"/>
<feature type="transmembrane region" description="Helical" evidence="7">
    <location>
        <begin position="474"/>
        <end position="493"/>
    </location>
</feature>
<organism evidence="8 9">
    <name type="scientific">Sporormia fimetaria CBS 119925</name>
    <dbReference type="NCBI Taxonomy" id="1340428"/>
    <lineage>
        <taxon>Eukaryota</taxon>
        <taxon>Fungi</taxon>
        <taxon>Dikarya</taxon>
        <taxon>Ascomycota</taxon>
        <taxon>Pezizomycotina</taxon>
        <taxon>Dothideomycetes</taxon>
        <taxon>Pleosporomycetidae</taxon>
        <taxon>Pleosporales</taxon>
        <taxon>Sporormiaceae</taxon>
        <taxon>Sporormia</taxon>
    </lineage>
</organism>
<dbReference type="PROSITE" id="PS01238">
    <property type="entry name" value="GDA1_CD39_NTPASE"/>
    <property type="match status" value="1"/>
</dbReference>
<feature type="active site" description="Proton acceptor" evidence="3">
    <location>
        <position position="97"/>
    </location>
</feature>